<sequence>MNTLKNYILLFVLLTSASTIAQVQFEAKVSKKTLGVNERIRVDFEMNVDGDNFSIADFAGFQVVAGPNHSISRSWSNGKRSFSKKFTYILQPTSKGNKKIKQATMQYQGETYKSIPINIVVTDAVDVPKDPNDPTNIINDNMFFVAEISNASPYLNEPISITYKLYFSKNIAVRNYDILDTPKYNDFWSNDIPIKGYPLQQGTFRGKPFYYYVFKKIVLYPQKSGNLTIKPYSINVFVDVPTNRRDIFGQRMYKKAEKSLTAGSRKINVKALPDEGKPESFTGAVGNFDFTVDVSRNSLSASESLQAKVQVKGNGNLKLFELPKLNVPNSLEAYDPERDTKVATSLRGMRGSVSDNYTLVPQYQGKYPIPALSFSYFDPKSETYKTINSDEIVIDVIDGPTNNSLANTSVAGTTKQAVNLNPNQFRGFKVNANLVSMQTTDFFESKLFYWLLLAPLLLIPITMIVMKKKRQIDNDVEGSRIRKANRLAKKYLSTAKKNLGDQEAFYVSLEKALHNYLKAKLNIETSDFSKEKIVSLLQDRNVNDAAIDQFISLLKACEFARYTPSSTDAMKQDYDNAVATVSTIDKQF</sequence>
<evidence type="ECO:0000313" key="4">
    <source>
        <dbReference type="Proteomes" id="UP000474296"/>
    </source>
</evidence>
<dbReference type="Proteomes" id="UP000474296">
    <property type="component" value="Unassembled WGS sequence"/>
</dbReference>
<evidence type="ECO:0000313" key="3">
    <source>
        <dbReference type="EMBL" id="NER17247.1"/>
    </source>
</evidence>
<organism evidence="3 4">
    <name type="scientific">Spongiivirga citrea</name>
    <dbReference type="NCBI Taxonomy" id="1481457"/>
    <lineage>
        <taxon>Bacteria</taxon>
        <taxon>Pseudomonadati</taxon>
        <taxon>Bacteroidota</taxon>
        <taxon>Flavobacteriia</taxon>
        <taxon>Flavobacteriales</taxon>
        <taxon>Flavobacteriaceae</taxon>
        <taxon>Spongiivirga</taxon>
    </lineage>
</organism>
<dbReference type="PANTHER" id="PTHR40940:SF2">
    <property type="entry name" value="BATD"/>
    <property type="match status" value="1"/>
</dbReference>
<evidence type="ECO:0000256" key="1">
    <source>
        <dbReference type="SAM" id="Phobius"/>
    </source>
</evidence>
<name>A0A6M0CP45_9FLAO</name>
<dbReference type="EMBL" id="JAABOQ010000003">
    <property type="protein sequence ID" value="NER17247.1"/>
    <property type="molecule type" value="Genomic_DNA"/>
</dbReference>
<feature type="chain" id="PRO_5027090877" evidence="2">
    <location>
        <begin position="22"/>
        <end position="588"/>
    </location>
</feature>
<dbReference type="RefSeq" id="WP_164031546.1">
    <property type="nucleotide sequence ID" value="NZ_JAABOQ010000003.1"/>
</dbReference>
<proteinExistence type="predicted"/>
<keyword evidence="2" id="KW-0732">Signal</keyword>
<feature type="signal peptide" evidence="2">
    <location>
        <begin position="1"/>
        <end position="21"/>
    </location>
</feature>
<comment type="caution">
    <text evidence="3">The sequence shown here is derived from an EMBL/GenBank/DDBJ whole genome shotgun (WGS) entry which is preliminary data.</text>
</comment>
<keyword evidence="4" id="KW-1185">Reference proteome</keyword>
<evidence type="ECO:0000256" key="2">
    <source>
        <dbReference type="SAM" id="SignalP"/>
    </source>
</evidence>
<accession>A0A6M0CP45</accession>
<dbReference type="AlphaFoldDB" id="A0A6M0CP45"/>
<feature type="transmembrane region" description="Helical" evidence="1">
    <location>
        <begin position="447"/>
        <end position="466"/>
    </location>
</feature>
<protein>
    <submittedName>
        <fullName evidence="3">Protein BatD</fullName>
    </submittedName>
</protein>
<keyword evidence="1" id="KW-1133">Transmembrane helix</keyword>
<dbReference type="PANTHER" id="PTHR40940">
    <property type="entry name" value="PROTEIN BATD-RELATED"/>
    <property type="match status" value="1"/>
</dbReference>
<dbReference type="InterPro" id="IPR025738">
    <property type="entry name" value="BatD"/>
</dbReference>
<reference evidence="3 4" key="1">
    <citation type="submission" date="2020-01" db="EMBL/GenBank/DDBJ databases">
        <title>Spongiivirga citrea KCTC 32990T.</title>
        <authorList>
            <person name="Wang G."/>
        </authorList>
    </citation>
    <scope>NUCLEOTIDE SEQUENCE [LARGE SCALE GENOMIC DNA]</scope>
    <source>
        <strain evidence="3 4">KCTC 32990</strain>
    </source>
</reference>
<gene>
    <name evidence="3" type="ORF">GWK10_08495</name>
</gene>
<keyword evidence="1" id="KW-0472">Membrane</keyword>
<keyword evidence="1" id="KW-0812">Transmembrane</keyword>
<dbReference type="Pfam" id="PF13584">
    <property type="entry name" value="BatD"/>
    <property type="match status" value="2"/>
</dbReference>